<keyword evidence="4" id="KW-1015">Disulfide bond</keyword>
<keyword evidence="10" id="KW-1185">Reference proteome</keyword>
<dbReference type="PANTHER" id="PTHR23301">
    <property type="entry name" value="CHITIN BINDING PERITROPHIN-A"/>
    <property type="match status" value="1"/>
</dbReference>
<evidence type="ECO:0000256" key="3">
    <source>
        <dbReference type="ARBA" id="ARBA00022737"/>
    </source>
</evidence>
<dbReference type="SUPFAM" id="SSF57625">
    <property type="entry name" value="Invertebrate chitin-binding proteins"/>
    <property type="match status" value="2"/>
</dbReference>
<dbReference type="PROSITE" id="PS50940">
    <property type="entry name" value="CHIT_BIND_II"/>
    <property type="match status" value="2"/>
</dbReference>
<evidence type="ECO:0000256" key="6">
    <source>
        <dbReference type="SAM" id="MobiDB-lite"/>
    </source>
</evidence>
<dbReference type="SMART" id="SM00494">
    <property type="entry name" value="ChtBD2"/>
    <property type="match status" value="2"/>
</dbReference>
<organism evidence="9 10">
    <name type="scientific">Octopus vulgaris</name>
    <name type="common">Common octopus</name>
    <dbReference type="NCBI Taxonomy" id="6645"/>
    <lineage>
        <taxon>Eukaryota</taxon>
        <taxon>Metazoa</taxon>
        <taxon>Spiralia</taxon>
        <taxon>Lophotrochozoa</taxon>
        <taxon>Mollusca</taxon>
        <taxon>Cephalopoda</taxon>
        <taxon>Coleoidea</taxon>
        <taxon>Octopodiformes</taxon>
        <taxon>Octopoda</taxon>
        <taxon>Incirrata</taxon>
        <taxon>Octopodidae</taxon>
        <taxon>Octopus</taxon>
    </lineage>
</organism>
<dbReference type="PANTHER" id="PTHR23301:SF0">
    <property type="entry name" value="CHITIN-BINDING TYPE-2 DOMAIN-CONTAINING PROTEIN-RELATED"/>
    <property type="match status" value="1"/>
</dbReference>
<accession>A0AA36BCT5</accession>
<feature type="region of interest" description="Disordered" evidence="6">
    <location>
        <begin position="399"/>
        <end position="434"/>
    </location>
</feature>
<sequence>MHSNILHQLFVLTTGFLHVTAFVCPPGVFNSLIPDPNNCKRYFHCLSGGRYYSKSCPPELRFDPRHKICNWPALVPCQNSKVDSEYLQFEDNRNVLDPFDIRPYKSNSFQDENEELLPFSSNDVLQRTNGGVSKDDNQLGAEFSGDVDTDTFSSLKGNQQDEGVVQKSTVKCESAFGFMSDPYNCDIFYHCYMWVPFPKICPKGLFFDHFTFVCNWPRMVNCVQGKREMTFDQIKVKRKSKYRQKQSKVQNLPMEIKNNEITYWNNENNLADDKLKTKLSESNSFKERKYPKMVKKTKIINNPYTQFKAPKISNHNIRPTTRTKPRENIKTFTPTSWNVVRSTKEIADQNSDTTKLAEIEIHGQESERLQKEITKSSTNLHGVNDIIFLDMKDVINDEEEVRNSSPNQSTESLYENHLNKRERSSGNDSGNETTIQNVKVTKQLSENQDKLWQFGDTEETKTGNSYTTVLPGNKKNSKMYFSPKTTIDYGIKNVEDDKENVLPSGNLYSTSDELLQKTKESILLDRIDKTYPPNLPNQTELLSSLIAKDIIRWEQRTKTKSNAVKSNNGNDSESSTGAQANTDHRNVSDDHRFISGNTTDARVSSELFPLISNQTQKEIEDVQTLTSCNDTDLNCKIYNESNALLVNSSLSENTYLPNINNTIDNNGIIGGLKSHSSYGNSETTTHVSGIVKDHSNKIINSLKDSKQTSIVTENSSEIVLNPNLSNHLQFDKSLKMSSNSNGAITKEIFSKYYTHLEDNLTTNTPVFKSNDSENILKKNPTHYISRNSLKHDIKDSHSESNSLVKSLLEQRNRLDQSLNQQRKSSSLNYNDGNKLYSYKNDFHPTTSKIGFRENAKNTVRNELPMLLLPRENNSKERKYKQLFPESGGLNYQNVGSGDTKRENYFRDNKSFEKNLVNSNPVRNLQTNAKSVLSTNILKQLFTANQNYNQLPTQISLIFPENDNPVEDDDNNNNYINDFMSSNDYPMPYNNRNLTKAVSISIQGGNLSTKSISEAELQDSGDFVLQINDTKQSINDDELEENNATGIIHHNNILRK</sequence>
<dbReference type="Pfam" id="PF01607">
    <property type="entry name" value="CBM_14"/>
    <property type="match status" value="2"/>
</dbReference>
<feature type="compositionally biased region" description="Polar residues" evidence="6">
    <location>
        <begin position="560"/>
        <end position="581"/>
    </location>
</feature>
<dbReference type="GO" id="GO:0008061">
    <property type="term" value="F:chitin binding"/>
    <property type="evidence" value="ECO:0007669"/>
    <property type="project" value="UniProtKB-KW"/>
</dbReference>
<keyword evidence="3" id="KW-0677">Repeat</keyword>
<feature type="chain" id="PRO_5041384220" evidence="7">
    <location>
        <begin position="22"/>
        <end position="1055"/>
    </location>
</feature>
<evidence type="ECO:0000259" key="8">
    <source>
        <dbReference type="PROSITE" id="PS50940"/>
    </source>
</evidence>
<dbReference type="EMBL" id="OX597825">
    <property type="protein sequence ID" value="CAI9731322.1"/>
    <property type="molecule type" value="Genomic_DNA"/>
</dbReference>
<evidence type="ECO:0000313" key="9">
    <source>
        <dbReference type="EMBL" id="CAI9731322.1"/>
    </source>
</evidence>
<evidence type="ECO:0000256" key="2">
    <source>
        <dbReference type="ARBA" id="ARBA00022729"/>
    </source>
</evidence>
<dbReference type="InterPro" id="IPR036508">
    <property type="entry name" value="Chitin-bd_dom_sf"/>
</dbReference>
<dbReference type="AlphaFoldDB" id="A0AA36BCT5"/>
<feature type="domain" description="Chitin-binding type-2" evidence="8">
    <location>
        <begin position="21"/>
        <end position="79"/>
    </location>
</feature>
<dbReference type="InterPro" id="IPR002557">
    <property type="entry name" value="Chitin-bd_dom"/>
</dbReference>
<proteinExistence type="predicted"/>
<evidence type="ECO:0000313" key="10">
    <source>
        <dbReference type="Proteomes" id="UP001162480"/>
    </source>
</evidence>
<evidence type="ECO:0000256" key="7">
    <source>
        <dbReference type="SAM" id="SignalP"/>
    </source>
</evidence>
<name>A0AA36BCT5_OCTVU</name>
<evidence type="ECO:0000256" key="4">
    <source>
        <dbReference type="ARBA" id="ARBA00023157"/>
    </source>
</evidence>
<dbReference type="GO" id="GO:0005576">
    <property type="term" value="C:extracellular region"/>
    <property type="evidence" value="ECO:0007669"/>
    <property type="project" value="InterPro"/>
</dbReference>
<reference evidence="9" key="1">
    <citation type="submission" date="2023-08" db="EMBL/GenBank/DDBJ databases">
        <authorList>
            <person name="Alioto T."/>
            <person name="Alioto T."/>
            <person name="Gomez Garrido J."/>
        </authorList>
    </citation>
    <scope>NUCLEOTIDE SEQUENCE</scope>
</reference>
<gene>
    <name evidence="9" type="ORF">OCTVUL_1B000185</name>
</gene>
<dbReference type="Proteomes" id="UP001162480">
    <property type="component" value="Chromosome 12"/>
</dbReference>
<feature type="signal peptide" evidence="7">
    <location>
        <begin position="1"/>
        <end position="21"/>
    </location>
</feature>
<feature type="compositionally biased region" description="Polar residues" evidence="6">
    <location>
        <begin position="403"/>
        <end position="413"/>
    </location>
</feature>
<evidence type="ECO:0000256" key="1">
    <source>
        <dbReference type="ARBA" id="ARBA00022669"/>
    </source>
</evidence>
<feature type="region of interest" description="Disordered" evidence="6">
    <location>
        <begin position="558"/>
        <end position="598"/>
    </location>
</feature>
<evidence type="ECO:0000256" key="5">
    <source>
        <dbReference type="ARBA" id="ARBA00023180"/>
    </source>
</evidence>
<keyword evidence="5" id="KW-0325">Glycoprotein</keyword>
<dbReference type="Gene3D" id="2.170.140.10">
    <property type="entry name" value="Chitin binding domain"/>
    <property type="match status" value="2"/>
</dbReference>
<dbReference type="InterPro" id="IPR051940">
    <property type="entry name" value="Chitin_bind-dev_reg"/>
</dbReference>
<feature type="domain" description="Chitin-binding type-2" evidence="8">
    <location>
        <begin position="169"/>
        <end position="224"/>
    </location>
</feature>
<keyword evidence="1" id="KW-0147">Chitin-binding</keyword>
<feature type="compositionally biased region" description="Basic and acidic residues" evidence="6">
    <location>
        <begin position="582"/>
        <end position="593"/>
    </location>
</feature>
<protein>
    <submittedName>
        <fullName evidence="9">Serine-rich adhesin for platelets-like</fullName>
    </submittedName>
</protein>
<keyword evidence="2 7" id="KW-0732">Signal</keyword>